<evidence type="ECO:0000259" key="1">
    <source>
        <dbReference type="PROSITE" id="PS51186"/>
    </source>
</evidence>
<organism evidence="2">
    <name type="scientific">bioreactor metagenome</name>
    <dbReference type="NCBI Taxonomy" id="1076179"/>
    <lineage>
        <taxon>unclassified sequences</taxon>
        <taxon>metagenomes</taxon>
        <taxon>ecological metagenomes</taxon>
    </lineage>
</organism>
<dbReference type="PANTHER" id="PTHR43451">
    <property type="entry name" value="ACETYLTRANSFERASE (GNAT) FAMILY PROTEIN"/>
    <property type="match status" value="1"/>
</dbReference>
<dbReference type="PANTHER" id="PTHR43451:SF1">
    <property type="entry name" value="ACETYLTRANSFERASE"/>
    <property type="match status" value="1"/>
</dbReference>
<dbReference type="EMBL" id="VSSQ01000574">
    <property type="protein sequence ID" value="MPL97774.1"/>
    <property type="molecule type" value="Genomic_DNA"/>
</dbReference>
<dbReference type="InterPro" id="IPR052564">
    <property type="entry name" value="N-acetyltrans/Recomb-assoc"/>
</dbReference>
<accession>A0A644W229</accession>
<dbReference type="Pfam" id="PF13673">
    <property type="entry name" value="Acetyltransf_10"/>
    <property type="match status" value="1"/>
</dbReference>
<gene>
    <name evidence="2" type="ORF">SDC9_43969</name>
</gene>
<dbReference type="SUPFAM" id="SSF55729">
    <property type="entry name" value="Acyl-CoA N-acyltransferases (Nat)"/>
    <property type="match status" value="1"/>
</dbReference>
<dbReference type="InterPro" id="IPR016181">
    <property type="entry name" value="Acyl_CoA_acyltransferase"/>
</dbReference>
<reference evidence="2" key="1">
    <citation type="submission" date="2019-08" db="EMBL/GenBank/DDBJ databases">
        <authorList>
            <person name="Kucharzyk K."/>
            <person name="Murdoch R.W."/>
            <person name="Higgins S."/>
            <person name="Loffler F."/>
        </authorList>
    </citation>
    <scope>NUCLEOTIDE SEQUENCE</scope>
</reference>
<feature type="domain" description="N-acetyltransferase" evidence="1">
    <location>
        <begin position="1"/>
        <end position="149"/>
    </location>
</feature>
<comment type="caution">
    <text evidence="2">The sequence shown here is derived from an EMBL/GenBank/DDBJ whole genome shotgun (WGS) entry which is preliminary data.</text>
</comment>
<evidence type="ECO:0000313" key="2">
    <source>
        <dbReference type="EMBL" id="MPL97774.1"/>
    </source>
</evidence>
<dbReference type="PROSITE" id="PS51186">
    <property type="entry name" value="GNAT"/>
    <property type="match status" value="1"/>
</dbReference>
<protein>
    <recommendedName>
        <fullName evidence="1">N-acetyltransferase domain-containing protein</fullName>
    </recommendedName>
</protein>
<dbReference type="Gene3D" id="3.40.630.30">
    <property type="match status" value="1"/>
</dbReference>
<name>A0A644W229_9ZZZZ</name>
<sequence>MQIQKLTESETPDAMNLVWEVFLQFEAPEYPEEGIRNFKNVIDNQDIIHGFALYGAFENKKLAGVAATRNEGSHIALFFVRSDYHRRGIGRKLFDTVLRDSTSDRITVNSSPFAVEIYRRLGFAATDGEKLLDGIRYTPMEYIKNKTRIEKNGIASKGI</sequence>
<dbReference type="GO" id="GO:0016747">
    <property type="term" value="F:acyltransferase activity, transferring groups other than amino-acyl groups"/>
    <property type="evidence" value="ECO:0007669"/>
    <property type="project" value="InterPro"/>
</dbReference>
<dbReference type="CDD" id="cd04301">
    <property type="entry name" value="NAT_SF"/>
    <property type="match status" value="1"/>
</dbReference>
<proteinExistence type="predicted"/>
<dbReference type="AlphaFoldDB" id="A0A644W229"/>
<dbReference type="InterPro" id="IPR000182">
    <property type="entry name" value="GNAT_dom"/>
</dbReference>